<dbReference type="PANTHER" id="PTHR33087">
    <property type="entry name" value="OS07G0539200 PROTEIN"/>
    <property type="match status" value="1"/>
</dbReference>
<dbReference type="InterPro" id="IPR001878">
    <property type="entry name" value="Znf_CCHC"/>
</dbReference>
<feature type="region of interest" description="Disordered" evidence="2">
    <location>
        <begin position="69"/>
        <end position="112"/>
    </location>
</feature>
<feature type="compositionally biased region" description="Low complexity" evidence="2">
    <location>
        <begin position="511"/>
        <end position="528"/>
    </location>
</feature>
<keyword evidence="1" id="KW-0863">Zinc-finger</keyword>
<evidence type="ECO:0000259" key="3">
    <source>
        <dbReference type="PROSITE" id="PS50158"/>
    </source>
</evidence>
<keyword evidence="1" id="KW-0862">Zinc</keyword>
<reference evidence="4" key="1">
    <citation type="submission" date="2020-05" db="EMBL/GenBank/DDBJ databases">
        <title>WGS assembly of Panicum virgatum.</title>
        <authorList>
            <person name="Lovell J.T."/>
            <person name="Jenkins J."/>
            <person name="Shu S."/>
            <person name="Juenger T.E."/>
            <person name="Schmutz J."/>
        </authorList>
    </citation>
    <scope>NUCLEOTIDE SEQUENCE</scope>
    <source>
        <strain evidence="4">AP13</strain>
    </source>
</reference>
<gene>
    <name evidence="4" type="ORF">PVAP13_6NG264133</name>
</gene>
<feature type="region of interest" description="Disordered" evidence="2">
    <location>
        <begin position="485"/>
        <end position="529"/>
    </location>
</feature>
<evidence type="ECO:0000313" key="5">
    <source>
        <dbReference type="Proteomes" id="UP000823388"/>
    </source>
</evidence>
<feature type="compositionally biased region" description="Basic residues" evidence="2">
    <location>
        <begin position="234"/>
        <end position="246"/>
    </location>
</feature>
<dbReference type="SUPFAM" id="SSF57756">
    <property type="entry name" value="Retrovirus zinc finger-like domains"/>
    <property type="match status" value="1"/>
</dbReference>
<comment type="caution">
    <text evidence="4">The sequence shown here is derived from an EMBL/GenBank/DDBJ whole genome shotgun (WGS) entry which is preliminary data.</text>
</comment>
<proteinExistence type="predicted"/>
<dbReference type="InterPro" id="IPR053253">
    <property type="entry name" value="Sex_diff_modulator"/>
</dbReference>
<evidence type="ECO:0000256" key="1">
    <source>
        <dbReference type="PROSITE-ProRule" id="PRU00047"/>
    </source>
</evidence>
<dbReference type="PROSITE" id="PS50158">
    <property type="entry name" value="ZF_CCHC"/>
    <property type="match status" value="1"/>
</dbReference>
<dbReference type="Proteomes" id="UP000823388">
    <property type="component" value="Chromosome 6N"/>
</dbReference>
<feature type="compositionally biased region" description="Low complexity" evidence="2">
    <location>
        <begin position="268"/>
        <end position="280"/>
    </location>
</feature>
<keyword evidence="5" id="KW-1185">Reference proteome</keyword>
<organism evidence="4 5">
    <name type="scientific">Panicum virgatum</name>
    <name type="common">Blackwell switchgrass</name>
    <dbReference type="NCBI Taxonomy" id="38727"/>
    <lineage>
        <taxon>Eukaryota</taxon>
        <taxon>Viridiplantae</taxon>
        <taxon>Streptophyta</taxon>
        <taxon>Embryophyta</taxon>
        <taxon>Tracheophyta</taxon>
        <taxon>Spermatophyta</taxon>
        <taxon>Magnoliopsida</taxon>
        <taxon>Liliopsida</taxon>
        <taxon>Poales</taxon>
        <taxon>Poaceae</taxon>
        <taxon>PACMAD clade</taxon>
        <taxon>Panicoideae</taxon>
        <taxon>Panicodae</taxon>
        <taxon>Paniceae</taxon>
        <taxon>Panicinae</taxon>
        <taxon>Panicum</taxon>
        <taxon>Panicum sect. Hiantes</taxon>
    </lineage>
</organism>
<dbReference type="GO" id="GO:0003676">
    <property type="term" value="F:nucleic acid binding"/>
    <property type="evidence" value="ECO:0007669"/>
    <property type="project" value="InterPro"/>
</dbReference>
<dbReference type="PANTHER" id="PTHR33087:SF51">
    <property type="entry name" value="CCHC-TYPE DOMAIN-CONTAINING PROTEIN"/>
    <property type="match status" value="1"/>
</dbReference>
<feature type="domain" description="CCHC-type" evidence="3">
    <location>
        <begin position="138"/>
        <end position="154"/>
    </location>
</feature>
<dbReference type="GO" id="GO:0008270">
    <property type="term" value="F:zinc ion binding"/>
    <property type="evidence" value="ECO:0007669"/>
    <property type="project" value="UniProtKB-KW"/>
</dbReference>
<evidence type="ECO:0000256" key="2">
    <source>
        <dbReference type="SAM" id="MobiDB-lite"/>
    </source>
</evidence>
<name>A0A8T0R2T6_PANVG</name>
<dbReference type="AlphaFoldDB" id="A0A8T0R2T6"/>
<feature type="region of interest" description="Disordered" evidence="2">
    <location>
        <begin position="185"/>
        <end position="283"/>
    </location>
</feature>
<feature type="compositionally biased region" description="Low complexity" evidence="2">
    <location>
        <begin position="185"/>
        <end position="202"/>
    </location>
</feature>
<sequence>MVQWQRPLTGRLPPRVRTLGGSIPATLTGGGVSPLSFREALLAAIPTAPVVASSAPAASASHNVAPRILLRQADSRPPPPTRGPDAEGWLEAESRHSRKARQRAERGPRRRVPSDLRGRCFNCFSPEHRAAACYSRTRCFTCRRLGHRALRCPNSSMAVRPTAAYRLLAADRPRVAVWRRRDAGPVPAAAGGSDGVDGVPASTSPPASGALASDPLPVAACTTGADGAHGTEGRRRHRHVRRRRAARRNESASPPPENSGLPPPTVPASGAAGDISAGAATRPRRIIDRSERIARAEEDLRCALSVLLVGDPSAVSVEGLVAELARRFDLPASSIQPHHLKPNELLLVVSSEDEAIRIHNDGRPIHLGQLTLHCRRWSRFRNATGVSLPQLVDVEICGIPAHVWELDTAEHLLDEWCWVRALHPDTIHRRDYSTFRLSTWCSNPAMIPAAMDLVVVEPPVPAEEAPPLKRGLSYEVHIAVRPDEVQTLDVGAPPAPPPTGHDGRRRRCRRSWSPDSSPRSSADGSPARGAALRSLEHVGPMDGGCGTGAQETIAGDSGLGSEEAVAAVVPSPGAPPVSATPIDDMAARMIHPLSGDGGAIPGSPEDVVSSLFNCEMLMQQTRWASDFVGPAHGLLKDAQLDSDTDSPLHHVPLDEPVLSALQTSPLEQCVRVEPIKAQACSPCIHQPSVKTYFRRRRKPLAPIEHDQSVTEAAVDDEALPLILPSVRVEAVILPPPAAPQTAAVDVIISTSVVEADEAPLLAPHSASVVALAVPPLADSAIQGLHSQDVAGASALENTAPGGRNTQEVPTTSPVSAFVAKVSKPIVARLQCPPPPLRPRKKTLPQDFIPRRSRRVAKLPPISDHKSAESVCRQLQFLNGEDGTSNGEETISEAALEHYARIFENTLSHDHVKALAALFGWNAPSSADVRSMADISVC</sequence>
<evidence type="ECO:0000313" key="4">
    <source>
        <dbReference type="EMBL" id="KAG2579515.1"/>
    </source>
</evidence>
<dbReference type="Gene3D" id="4.10.60.10">
    <property type="entry name" value="Zinc finger, CCHC-type"/>
    <property type="match status" value="1"/>
</dbReference>
<keyword evidence="1" id="KW-0479">Metal-binding</keyword>
<dbReference type="SMART" id="SM00343">
    <property type="entry name" value="ZnF_C2HC"/>
    <property type="match status" value="2"/>
</dbReference>
<protein>
    <recommendedName>
        <fullName evidence="3">CCHC-type domain-containing protein</fullName>
    </recommendedName>
</protein>
<feature type="compositionally biased region" description="Basic and acidic residues" evidence="2">
    <location>
        <begin position="102"/>
        <end position="112"/>
    </location>
</feature>
<dbReference type="InterPro" id="IPR036875">
    <property type="entry name" value="Znf_CCHC_sf"/>
</dbReference>
<accession>A0A8T0R2T6</accession>
<dbReference type="EMBL" id="CM029048">
    <property type="protein sequence ID" value="KAG2579515.1"/>
    <property type="molecule type" value="Genomic_DNA"/>
</dbReference>
<feature type="compositionally biased region" description="Pro residues" evidence="2">
    <location>
        <begin position="253"/>
        <end position="266"/>
    </location>
</feature>